<evidence type="ECO:0000313" key="1">
    <source>
        <dbReference type="EMBL" id="KAI3680820.1"/>
    </source>
</evidence>
<evidence type="ECO:0000313" key="2">
    <source>
        <dbReference type="Proteomes" id="UP001055879"/>
    </source>
</evidence>
<protein>
    <submittedName>
        <fullName evidence="1">Uncharacterized protein</fullName>
    </submittedName>
</protein>
<dbReference type="Proteomes" id="UP001055879">
    <property type="component" value="Linkage Group LG13"/>
</dbReference>
<comment type="caution">
    <text evidence="1">The sequence shown here is derived from an EMBL/GenBank/DDBJ whole genome shotgun (WGS) entry which is preliminary data.</text>
</comment>
<reference evidence="2" key="1">
    <citation type="journal article" date="2022" name="Mol. Ecol. Resour.">
        <title>The genomes of chicory, endive, great burdock and yacon provide insights into Asteraceae palaeo-polyploidization history and plant inulin production.</title>
        <authorList>
            <person name="Fan W."/>
            <person name="Wang S."/>
            <person name="Wang H."/>
            <person name="Wang A."/>
            <person name="Jiang F."/>
            <person name="Liu H."/>
            <person name="Zhao H."/>
            <person name="Xu D."/>
            <person name="Zhang Y."/>
        </authorList>
    </citation>
    <scope>NUCLEOTIDE SEQUENCE [LARGE SCALE GENOMIC DNA]</scope>
    <source>
        <strain evidence="2">cv. Niubang</strain>
    </source>
</reference>
<sequence length="183" mass="20572">MLFSCKIGCAGISIDHCRTWLWSWFPGLILGSSCLSGPPFRISYKLETPFNIMPKFVAVGAPPIISLFVSPRSSFLLEDCVYALPDGRERYLPVAWNADVLSLFDIESNLPLFDVAIGCSRTKELHIDGMLLSSEEGARIRWIENQINSLKSIPEFVVDLKKIDSRIVKLIAESSSSRFEENR</sequence>
<reference evidence="1 2" key="2">
    <citation type="journal article" date="2022" name="Mol. Ecol. Resour.">
        <title>The genomes of chicory, endive, great burdock and yacon provide insights into Asteraceae paleo-polyploidization history and plant inulin production.</title>
        <authorList>
            <person name="Fan W."/>
            <person name="Wang S."/>
            <person name="Wang H."/>
            <person name="Wang A."/>
            <person name="Jiang F."/>
            <person name="Liu H."/>
            <person name="Zhao H."/>
            <person name="Xu D."/>
            <person name="Zhang Y."/>
        </authorList>
    </citation>
    <scope>NUCLEOTIDE SEQUENCE [LARGE SCALE GENOMIC DNA]</scope>
    <source>
        <strain evidence="2">cv. Niubang</strain>
    </source>
</reference>
<gene>
    <name evidence="1" type="ORF">L6452_35596</name>
</gene>
<name>A0ACB8Y6W7_ARCLA</name>
<keyword evidence="2" id="KW-1185">Reference proteome</keyword>
<dbReference type="EMBL" id="CM042059">
    <property type="protein sequence ID" value="KAI3680820.1"/>
    <property type="molecule type" value="Genomic_DNA"/>
</dbReference>
<accession>A0ACB8Y6W7</accession>
<organism evidence="1 2">
    <name type="scientific">Arctium lappa</name>
    <name type="common">Greater burdock</name>
    <name type="synonym">Lappa major</name>
    <dbReference type="NCBI Taxonomy" id="4217"/>
    <lineage>
        <taxon>Eukaryota</taxon>
        <taxon>Viridiplantae</taxon>
        <taxon>Streptophyta</taxon>
        <taxon>Embryophyta</taxon>
        <taxon>Tracheophyta</taxon>
        <taxon>Spermatophyta</taxon>
        <taxon>Magnoliopsida</taxon>
        <taxon>eudicotyledons</taxon>
        <taxon>Gunneridae</taxon>
        <taxon>Pentapetalae</taxon>
        <taxon>asterids</taxon>
        <taxon>campanulids</taxon>
        <taxon>Asterales</taxon>
        <taxon>Asteraceae</taxon>
        <taxon>Carduoideae</taxon>
        <taxon>Cardueae</taxon>
        <taxon>Arctiinae</taxon>
        <taxon>Arctium</taxon>
    </lineage>
</organism>
<proteinExistence type="predicted"/>